<dbReference type="SUPFAM" id="SSF50249">
    <property type="entry name" value="Nucleic acid-binding proteins"/>
    <property type="match status" value="1"/>
</dbReference>
<organism evidence="2">
    <name type="scientific">Paulinella longichromatophora</name>
    <dbReference type="NCBI Taxonomy" id="1708747"/>
    <lineage>
        <taxon>Eukaryota</taxon>
        <taxon>Sar</taxon>
        <taxon>Rhizaria</taxon>
        <taxon>Cercozoa</taxon>
        <taxon>Imbricatea</taxon>
        <taxon>Silicofilosea</taxon>
        <taxon>Euglyphida</taxon>
        <taxon>Paulinellidae</taxon>
        <taxon>Paulinella</taxon>
    </lineage>
</organism>
<dbReference type="InterPro" id="IPR001900">
    <property type="entry name" value="RNase_II/R"/>
</dbReference>
<dbReference type="PROSITE" id="PS01175">
    <property type="entry name" value="RIBONUCLEASE_II"/>
    <property type="match status" value="1"/>
</dbReference>
<dbReference type="EMBL" id="MG264610">
    <property type="protein sequence ID" value="AUG32198.1"/>
    <property type="molecule type" value="Genomic_DNA"/>
</dbReference>
<geneLocation type="plastid" evidence="2"/>
<feature type="domain" description="RNB" evidence="1">
    <location>
        <begin position="76"/>
        <end position="366"/>
    </location>
</feature>
<dbReference type="PANTHER" id="PTHR23355:SF42">
    <property type="entry name" value="RIBONUCLEASE II, CHLOROPLASTIC_MITOCHONDRIAL"/>
    <property type="match status" value="1"/>
</dbReference>
<protein>
    <submittedName>
        <fullName evidence="2">Putative ribonuclease II</fullName>
    </submittedName>
</protein>
<dbReference type="Pfam" id="PF00773">
    <property type="entry name" value="RNB"/>
    <property type="match status" value="1"/>
</dbReference>
<dbReference type="GO" id="GO:0006402">
    <property type="term" value="P:mRNA catabolic process"/>
    <property type="evidence" value="ECO:0007669"/>
    <property type="project" value="TreeGrafter"/>
</dbReference>
<proteinExistence type="predicted"/>
<sequence>MLSFIKYLSQRFLQSRYSLEDVSISHLSLDYSHWVRHELFCLQSGPWSNGFTQDQIIDAQELSTSSEEIQSSDTERINLTALRCFTLDEPGTQELDDALSYEKDEEGREWIWIHIADPDRLITAESNLDLEARKRATSLYIASGTLPMFPVELAGGSLSLKQGQRCAALSAAIHLEKSGEVTEVIFHRSWISLTYRLTYEDGDELIELGPTGDQELANLSRLMSIRKGWRQRQGALELEQAEGRFCQDGETIGIEVIEPSCSRQMVAEAMILMGATFAELGKRQNIPLPYRGQQSAELPLSVELKALPEGPVRHTAIKRCLSRGTLGTKPMPHFSLGLSEYTQATSPIRRYSDLILQRQLLGYQSGKHILTEFELEHLIHSLEPTLKQATQIAREDQRHWQQVWFEKHRCKQWPAQFLRWLREYDQLALIYINSLALELPVRCPQNSEPGDSLILVVESVDSSMGILSLRAIAMV</sequence>
<evidence type="ECO:0000313" key="2">
    <source>
        <dbReference type="EMBL" id="AUG32198.1"/>
    </source>
</evidence>
<gene>
    <name evidence="2" type="primary">rnb</name>
    <name evidence="2" type="ORF">PLO_192</name>
</gene>
<dbReference type="AlphaFoldDB" id="A0A2H4ZNV6"/>
<dbReference type="InterPro" id="IPR050180">
    <property type="entry name" value="RNR_Ribonuclease"/>
</dbReference>
<dbReference type="GO" id="GO:0003723">
    <property type="term" value="F:RNA binding"/>
    <property type="evidence" value="ECO:0007669"/>
    <property type="project" value="InterPro"/>
</dbReference>
<dbReference type="GO" id="GO:0000932">
    <property type="term" value="C:P-body"/>
    <property type="evidence" value="ECO:0007669"/>
    <property type="project" value="TreeGrafter"/>
</dbReference>
<name>A0A2H4ZNV6_9EUKA</name>
<dbReference type="PANTHER" id="PTHR23355">
    <property type="entry name" value="RIBONUCLEASE"/>
    <property type="match status" value="1"/>
</dbReference>
<keyword evidence="2" id="KW-0934">Plastid</keyword>
<dbReference type="SMART" id="SM00955">
    <property type="entry name" value="RNB"/>
    <property type="match status" value="1"/>
</dbReference>
<evidence type="ECO:0000259" key="1">
    <source>
        <dbReference type="SMART" id="SM00955"/>
    </source>
</evidence>
<accession>A0A2H4ZNV6</accession>
<dbReference type="InterPro" id="IPR022966">
    <property type="entry name" value="RNase_II/R_CS"/>
</dbReference>
<reference evidence="2" key="1">
    <citation type="submission" date="2017-10" db="EMBL/GenBank/DDBJ databases">
        <title>Paulinella longichromatophora chromatophore genome.</title>
        <authorList>
            <person name="Lhee D."/>
            <person name="Yoon H.S."/>
        </authorList>
    </citation>
    <scope>NUCLEOTIDE SEQUENCE</scope>
</reference>
<dbReference type="GO" id="GO:0000175">
    <property type="term" value="F:3'-5'-RNA exonuclease activity"/>
    <property type="evidence" value="ECO:0007669"/>
    <property type="project" value="TreeGrafter"/>
</dbReference>
<dbReference type="InterPro" id="IPR012340">
    <property type="entry name" value="NA-bd_OB-fold"/>
</dbReference>